<evidence type="ECO:0000256" key="1">
    <source>
        <dbReference type="ARBA" id="ARBA00004141"/>
    </source>
</evidence>
<evidence type="ECO:0000313" key="9">
    <source>
        <dbReference type="EMBL" id="ROT79117.1"/>
    </source>
</evidence>
<accession>A0A423TRN3</accession>
<evidence type="ECO:0000256" key="2">
    <source>
        <dbReference type="ARBA" id="ARBA00022692"/>
    </source>
</evidence>
<keyword evidence="2 7" id="KW-0812">Transmembrane</keyword>
<comment type="subcellular location">
    <subcellularLocation>
        <location evidence="1">Membrane</location>
        <topology evidence="1">Multi-pass membrane protein</topology>
    </subcellularLocation>
</comment>
<feature type="domain" description="VTT" evidence="8">
    <location>
        <begin position="87"/>
        <end position="208"/>
    </location>
</feature>
<dbReference type="Proteomes" id="UP000283509">
    <property type="component" value="Unassembled WGS sequence"/>
</dbReference>
<dbReference type="PANTHER" id="PTHR43220:SF21">
    <property type="entry name" value="TRANSMEMBRANE PROTEIN 41A"/>
    <property type="match status" value="1"/>
</dbReference>
<sequence>MEGIRRRDYARLLIAPVAFAAASFFLWFVFANRPALRNGITPDLHFPKSLDDLRELVRVSSAYKEDHWYYVVFLFSSAYIYKQTFAIPGSALLNLLGGALLGCWPLGFPLCCVLTATGASNCFLLSRLVGKKIIQRKFATKINWFREKISENEHQLFLFLVSLRVFPMTPNWLLNIMAPYVNVPLLMFFLSVFFGLLPYNFLCVQAGEMLSDIKSMDDIFTPKRLLALITMALIMFTLSHFARKRKAKHTD</sequence>
<evidence type="ECO:0000256" key="4">
    <source>
        <dbReference type="ARBA" id="ARBA00022989"/>
    </source>
</evidence>
<dbReference type="InterPro" id="IPR032816">
    <property type="entry name" value="VTT_dom"/>
</dbReference>
<name>A0A423TRN3_PENVA</name>
<keyword evidence="5 7" id="KW-0472">Membrane</keyword>
<dbReference type="InterPro" id="IPR045014">
    <property type="entry name" value="TM41A/B"/>
</dbReference>
<evidence type="ECO:0000256" key="7">
    <source>
        <dbReference type="SAM" id="Phobius"/>
    </source>
</evidence>
<dbReference type="GO" id="GO:0016020">
    <property type="term" value="C:membrane"/>
    <property type="evidence" value="ECO:0007669"/>
    <property type="project" value="UniProtKB-SubCell"/>
</dbReference>
<keyword evidence="3" id="KW-0732">Signal</keyword>
<keyword evidence="4 7" id="KW-1133">Transmembrane helix</keyword>
<dbReference type="Pfam" id="PF09335">
    <property type="entry name" value="VTT_dom"/>
    <property type="match status" value="1"/>
</dbReference>
<keyword evidence="10" id="KW-1185">Reference proteome</keyword>
<evidence type="ECO:0000259" key="8">
    <source>
        <dbReference type="Pfam" id="PF09335"/>
    </source>
</evidence>
<feature type="transmembrane region" description="Helical" evidence="7">
    <location>
        <begin position="225"/>
        <end position="242"/>
    </location>
</feature>
<proteinExistence type="inferred from homology"/>
<gene>
    <name evidence="9" type="ORF">C7M84_002135</name>
</gene>
<evidence type="ECO:0000313" key="10">
    <source>
        <dbReference type="Proteomes" id="UP000283509"/>
    </source>
</evidence>
<feature type="transmembrane region" description="Helical" evidence="7">
    <location>
        <begin position="12"/>
        <end position="30"/>
    </location>
</feature>
<dbReference type="AlphaFoldDB" id="A0A423TRN3"/>
<protein>
    <submittedName>
        <fullName evidence="9">Putative transmembrane protein 41A-A-like</fullName>
    </submittedName>
</protein>
<evidence type="ECO:0000256" key="6">
    <source>
        <dbReference type="ARBA" id="ARBA00025797"/>
    </source>
</evidence>
<comment type="caution">
    <text evidence="9">The sequence shown here is derived from an EMBL/GenBank/DDBJ whole genome shotgun (WGS) entry which is preliminary data.</text>
</comment>
<dbReference type="EMBL" id="QCYY01001287">
    <property type="protein sequence ID" value="ROT79117.1"/>
    <property type="molecule type" value="Genomic_DNA"/>
</dbReference>
<dbReference type="PANTHER" id="PTHR43220">
    <property type="match status" value="1"/>
</dbReference>
<comment type="similarity">
    <text evidence="6">Belongs to the TMEM41 family.</text>
</comment>
<feature type="transmembrane region" description="Helical" evidence="7">
    <location>
        <begin position="106"/>
        <end position="129"/>
    </location>
</feature>
<reference evidence="9 10" key="1">
    <citation type="submission" date="2018-04" db="EMBL/GenBank/DDBJ databases">
        <authorList>
            <person name="Zhang X."/>
            <person name="Yuan J."/>
            <person name="Li F."/>
            <person name="Xiang J."/>
        </authorList>
    </citation>
    <scope>NUCLEOTIDE SEQUENCE [LARGE SCALE GENOMIC DNA]</scope>
    <source>
        <tissue evidence="9">Muscle</tissue>
    </source>
</reference>
<dbReference type="STRING" id="6689.A0A423TRN3"/>
<organism evidence="9 10">
    <name type="scientific">Penaeus vannamei</name>
    <name type="common">Whiteleg shrimp</name>
    <name type="synonym">Litopenaeus vannamei</name>
    <dbReference type="NCBI Taxonomy" id="6689"/>
    <lineage>
        <taxon>Eukaryota</taxon>
        <taxon>Metazoa</taxon>
        <taxon>Ecdysozoa</taxon>
        <taxon>Arthropoda</taxon>
        <taxon>Crustacea</taxon>
        <taxon>Multicrustacea</taxon>
        <taxon>Malacostraca</taxon>
        <taxon>Eumalacostraca</taxon>
        <taxon>Eucarida</taxon>
        <taxon>Decapoda</taxon>
        <taxon>Dendrobranchiata</taxon>
        <taxon>Penaeoidea</taxon>
        <taxon>Penaeidae</taxon>
        <taxon>Penaeus</taxon>
    </lineage>
</organism>
<dbReference type="OrthoDB" id="3364966at2759"/>
<evidence type="ECO:0000256" key="5">
    <source>
        <dbReference type="ARBA" id="ARBA00023136"/>
    </source>
</evidence>
<reference evidence="9 10" key="2">
    <citation type="submission" date="2019-01" db="EMBL/GenBank/DDBJ databases">
        <title>The decoding of complex shrimp genome reveals the adaptation for benthos swimmer, frequently molting mechanism and breeding impact on genome.</title>
        <authorList>
            <person name="Sun Y."/>
            <person name="Gao Y."/>
            <person name="Yu Y."/>
        </authorList>
    </citation>
    <scope>NUCLEOTIDE SEQUENCE [LARGE SCALE GENOMIC DNA]</scope>
    <source>
        <tissue evidence="9">Muscle</tissue>
    </source>
</reference>
<evidence type="ECO:0000256" key="3">
    <source>
        <dbReference type="ARBA" id="ARBA00022729"/>
    </source>
</evidence>